<dbReference type="STRING" id="1051890.A0A3N4LXJ2"/>
<evidence type="ECO:0000313" key="2">
    <source>
        <dbReference type="Proteomes" id="UP000267821"/>
    </source>
</evidence>
<accession>A0A3N4LXJ2</accession>
<dbReference type="EMBL" id="ML121531">
    <property type="protein sequence ID" value="RPB27614.1"/>
    <property type="molecule type" value="Genomic_DNA"/>
</dbReference>
<protein>
    <submittedName>
        <fullName evidence="1">Uncharacterized protein</fullName>
    </submittedName>
</protein>
<reference evidence="1 2" key="1">
    <citation type="journal article" date="2018" name="Nat. Ecol. Evol.">
        <title>Pezizomycetes genomes reveal the molecular basis of ectomycorrhizal truffle lifestyle.</title>
        <authorList>
            <person name="Murat C."/>
            <person name="Payen T."/>
            <person name="Noel B."/>
            <person name="Kuo A."/>
            <person name="Morin E."/>
            <person name="Chen J."/>
            <person name="Kohler A."/>
            <person name="Krizsan K."/>
            <person name="Balestrini R."/>
            <person name="Da Silva C."/>
            <person name="Montanini B."/>
            <person name="Hainaut M."/>
            <person name="Levati E."/>
            <person name="Barry K.W."/>
            <person name="Belfiori B."/>
            <person name="Cichocki N."/>
            <person name="Clum A."/>
            <person name="Dockter R.B."/>
            <person name="Fauchery L."/>
            <person name="Guy J."/>
            <person name="Iotti M."/>
            <person name="Le Tacon F."/>
            <person name="Lindquist E.A."/>
            <person name="Lipzen A."/>
            <person name="Malagnac F."/>
            <person name="Mello A."/>
            <person name="Molinier V."/>
            <person name="Miyauchi S."/>
            <person name="Poulain J."/>
            <person name="Riccioni C."/>
            <person name="Rubini A."/>
            <person name="Sitrit Y."/>
            <person name="Splivallo R."/>
            <person name="Traeger S."/>
            <person name="Wang M."/>
            <person name="Zifcakova L."/>
            <person name="Wipf D."/>
            <person name="Zambonelli A."/>
            <person name="Paolocci F."/>
            <person name="Nowrousian M."/>
            <person name="Ottonello S."/>
            <person name="Baldrian P."/>
            <person name="Spatafora J.W."/>
            <person name="Henrissat B."/>
            <person name="Nagy L.G."/>
            <person name="Aury J.M."/>
            <person name="Wincker P."/>
            <person name="Grigoriev I.V."/>
            <person name="Bonfante P."/>
            <person name="Martin F.M."/>
        </authorList>
    </citation>
    <scope>NUCLEOTIDE SEQUENCE [LARGE SCALE GENOMIC DNA]</scope>
    <source>
        <strain evidence="1 2">ATCC MYA-4762</strain>
    </source>
</reference>
<proteinExistence type="predicted"/>
<feature type="non-terminal residue" evidence="1">
    <location>
        <position position="1"/>
    </location>
</feature>
<sequence length="100" mass="10919">EEPKLNPQSAFKSKALVIVTQSLHQTAPSQAHLLTHHLSLLTHRSDTTCRELLSYFTTHLPPTFLSATQSLDNGRSTLPASVLIPALASMILDAFNSVRS</sequence>
<keyword evidence="2" id="KW-1185">Reference proteome</keyword>
<gene>
    <name evidence="1" type="ORF">L211DRAFT_779511</name>
</gene>
<organism evidence="1 2">
    <name type="scientific">Terfezia boudieri ATCC MYA-4762</name>
    <dbReference type="NCBI Taxonomy" id="1051890"/>
    <lineage>
        <taxon>Eukaryota</taxon>
        <taxon>Fungi</taxon>
        <taxon>Dikarya</taxon>
        <taxon>Ascomycota</taxon>
        <taxon>Pezizomycotina</taxon>
        <taxon>Pezizomycetes</taxon>
        <taxon>Pezizales</taxon>
        <taxon>Pezizaceae</taxon>
        <taxon>Terfezia</taxon>
    </lineage>
</organism>
<dbReference type="OrthoDB" id="361362at2759"/>
<dbReference type="InParanoid" id="A0A3N4LXJ2"/>
<dbReference type="AlphaFoldDB" id="A0A3N4LXJ2"/>
<name>A0A3N4LXJ2_9PEZI</name>
<evidence type="ECO:0000313" key="1">
    <source>
        <dbReference type="EMBL" id="RPB27614.1"/>
    </source>
</evidence>
<dbReference type="Proteomes" id="UP000267821">
    <property type="component" value="Unassembled WGS sequence"/>
</dbReference>